<dbReference type="AlphaFoldDB" id="A0A069D043"/>
<keyword evidence="2" id="KW-1185">Reference proteome</keyword>
<dbReference type="InterPro" id="IPR025049">
    <property type="entry name" value="Mfa-like_1"/>
</dbReference>
<protein>
    <submittedName>
        <fullName evidence="1">Uncharacterized protein</fullName>
    </submittedName>
</protein>
<dbReference type="EMBL" id="BAJS01000002">
    <property type="protein sequence ID" value="GAK35646.1"/>
    <property type="molecule type" value="Genomic_DNA"/>
</dbReference>
<dbReference type="CDD" id="cd13121">
    <property type="entry name" value="BF2867_like_C"/>
    <property type="match status" value="1"/>
</dbReference>
<evidence type="ECO:0000313" key="2">
    <source>
        <dbReference type="Proteomes" id="UP000027601"/>
    </source>
</evidence>
<name>A0A069D043_9BACE</name>
<gene>
    <name evidence="1" type="ORF">JCM15093_755</name>
</gene>
<dbReference type="Gene3D" id="2.60.40.2620">
    <property type="entry name" value="Fimbrillin-like"/>
    <property type="match status" value="1"/>
</dbReference>
<dbReference type="eggNOG" id="ENOG50311B0">
    <property type="taxonomic scope" value="Bacteria"/>
</dbReference>
<dbReference type="STRING" id="1121097.GCA_000428125_01360"/>
<proteinExistence type="predicted"/>
<sequence length="414" mass="44222">MIPEGGTLATALASNKKYTASATGELTYDAEDQAIYFPSDGSKVNFMAYYPYTATISNNQIAVDVTNQTSQEAIDLLYATTTTGFNNASGKVDLNFTHQLARIVLNITKASNVTLTNFAVKLVGTETKAAFDLATGTLTTTAGNVASIAYKLTDKGNDQYQAEAIVLPSSKLADDVVIEFTIGTQTFKRSLSVTSLNAGSSYSYPVNISDKDGKPVVVVGQATITNWVTVPGSDINIDLGETTTPTDPSEGTETTIFTETFGATVEKVDGYWPGVNQFTGWDNQTFTFTDNYLSAAYSNASVRSTSTMDNHVWFAATKNSGLQISGFNTTGYTNLKLSYSITANVKSVDQNVIQVKCGSTVMTVPSVAIPTANVYQTVELSNVPENITSIEFISTAETNTAGYRVDNVKLVGTK</sequence>
<dbReference type="Proteomes" id="UP000027601">
    <property type="component" value="Unassembled WGS sequence"/>
</dbReference>
<dbReference type="CDD" id="cd13120">
    <property type="entry name" value="BF2867_like_N"/>
    <property type="match status" value="1"/>
</dbReference>
<accession>A0A069D043</accession>
<dbReference type="Pfam" id="PF13149">
    <property type="entry name" value="Mfa_like_1"/>
    <property type="match status" value="1"/>
</dbReference>
<comment type="caution">
    <text evidence="1">The sequence shown here is derived from an EMBL/GenBank/DDBJ whole genome shotgun (WGS) entry which is preliminary data.</text>
</comment>
<evidence type="ECO:0000313" key="1">
    <source>
        <dbReference type="EMBL" id="GAK35646.1"/>
    </source>
</evidence>
<organism evidence="1 2">
    <name type="scientific">Bacteroides graminisolvens DSM 19988 = JCM 15093</name>
    <dbReference type="NCBI Taxonomy" id="1121097"/>
    <lineage>
        <taxon>Bacteria</taxon>
        <taxon>Pseudomonadati</taxon>
        <taxon>Bacteroidota</taxon>
        <taxon>Bacteroidia</taxon>
        <taxon>Bacteroidales</taxon>
        <taxon>Bacteroidaceae</taxon>
        <taxon>Bacteroides</taxon>
    </lineage>
</organism>
<dbReference type="InterPro" id="IPR042278">
    <property type="entry name" value="Mfa-like_1_N"/>
</dbReference>
<reference evidence="1 2" key="1">
    <citation type="journal article" date="2015" name="Microbes Environ.">
        <title>Distribution and evolution of nitrogen fixation genes in the phylum bacteroidetes.</title>
        <authorList>
            <person name="Inoue J."/>
            <person name="Oshima K."/>
            <person name="Suda W."/>
            <person name="Sakamoto M."/>
            <person name="Iino T."/>
            <person name="Noda S."/>
            <person name="Hongoh Y."/>
            <person name="Hattori M."/>
            <person name="Ohkuma M."/>
        </authorList>
    </citation>
    <scope>NUCLEOTIDE SEQUENCE [LARGE SCALE GENOMIC DNA]</scope>
    <source>
        <strain evidence="1 2">JCM 15093</strain>
    </source>
</reference>
<dbReference type="Gene3D" id="2.60.40.2630">
    <property type="match status" value="1"/>
</dbReference>